<keyword evidence="1" id="KW-1133">Transmembrane helix</keyword>
<dbReference type="PANTHER" id="PTHR38646">
    <property type="entry name" value="YALI0F00814P"/>
    <property type="match status" value="1"/>
</dbReference>
<keyword evidence="1" id="KW-0472">Membrane</keyword>
<feature type="transmembrane region" description="Helical" evidence="1">
    <location>
        <begin position="69"/>
        <end position="89"/>
    </location>
</feature>
<evidence type="ECO:0000313" key="2">
    <source>
        <dbReference type="EMBL" id="KTB37538.1"/>
    </source>
</evidence>
<dbReference type="Proteomes" id="UP000054988">
    <property type="component" value="Unassembled WGS sequence"/>
</dbReference>
<gene>
    <name evidence="2" type="ORF">WG66_9902</name>
</gene>
<evidence type="ECO:0000256" key="1">
    <source>
        <dbReference type="SAM" id="Phobius"/>
    </source>
</evidence>
<protein>
    <recommendedName>
        <fullName evidence="4">DUF202 domain-containing protein</fullName>
    </recommendedName>
</protein>
<name>A0A0W0FMS5_MONRR</name>
<evidence type="ECO:0008006" key="4">
    <source>
        <dbReference type="Google" id="ProtNLM"/>
    </source>
</evidence>
<evidence type="ECO:0000313" key="3">
    <source>
        <dbReference type="Proteomes" id="UP000054988"/>
    </source>
</evidence>
<dbReference type="AlphaFoldDB" id="A0A0W0FMS5"/>
<keyword evidence="1" id="KW-0812">Transmembrane</keyword>
<dbReference type="EMBL" id="LATX01001844">
    <property type="protein sequence ID" value="KTB37538.1"/>
    <property type="molecule type" value="Genomic_DNA"/>
</dbReference>
<dbReference type="eggNOG" id="ENOG502S764">
    <property type="taxonomic scope" value="Eukaryota"/>
</dbReference>
<dbReference type="PANTHER" id="PTHR38646:SF1">
    <property type="entry name" value="DUF202 DOMAIN-CONTAINING PROTEIN"/>
    <property type="match status" value="1"/>
</dbReference>
<sequence length="190" mass="21650">MDSIGILQIQRRRSHRYRGHRADSFYPIDNAELVELRARQRTFNGAYARTALGNIGYSLTILKLFDRRFYKIGLLFAILALLLFILSFFRDRHSRHDFADPRDEQIEDDASAIRIDDAASSRDASPAHHTLLRRRWPWGKPSIPVEPIKSVGQSGRIFGRPFVTAGYQVLAVATVVFGAEVGLVMLILRL</sequence>
<comment type="caution">
    <text evidence="2">The sequence shown here is derived from an EMBL/GenBank/DDBJ whole genome shotgun (WGS) entry which is preliminary data.</text>
</comment>
<organism evidence="2 3">
    <name type="scientific">Moniliophthora roreri</name>
    <name type="common">Frosty pod rot fungus</name>
    <name type="synonym">Monilia roreri</name>
    <dbReference type="NCBI Taxonomy" id="221103"/>
    <lineage>
        <taxon>Eukaryota</taxon>
        <taxon>Fungi</taxon>
        <taxon>Dikarya</taxon>
        <taxon>Basidiomycota</taxon>
        <taxon>Agaricomycotina</taxon>
        <taxon>Agaricomycetes</taxon>
        <taxon>Agaricomycetidae</taxon>
        <taxon>Agaricales</taxon>
        <taxon>Marasmiineae</taxon>
        <taxon>Marasmiaceae</taxon>
        <taxon>Moniliophthora</taxon>
    </lineage>
</organism>
<reference evidence="2 3" key="1">
    <citation type="submission" date="2015-12" db="EMBL/GenBank/DDBJ databases">
        <title>Draft genome sequence of Moniliophthora roreri, the causal agent of frosty pod rot of cacao.</title>
        <authorList>
            <person name="Aime M.C."/>
            <person name="Diaz-Valderrama J.R."/>
            <person name="Kijpornyongpan T."/>
            <person name="Phillips-Mora W."/>
        </authorList>
    </citation>
    <scope>NUCLEOTIDE SEQUENCE [LARGE SCALE GENOMIC DNA]</scope>
    <source>
        <strain evidence="2 3">MCA 2952</strain>
    </source>
</reference>
<proteinExistence type="predicted"/>
<feature type="transmembrane region" description="Helical" evidence="1">
    <location>
        <begin position="165"/>
        <end position="188"/>
    </location>
</feature>
<accession>A0A0W0FMS5</accession>